<accession>A0A0G1CPB6</accession>
<gene>
    <name evidence="1" type="ORF">UV61_C0002G0048</name>
</gene>
<evidence type="ECO:0000313" key="1">
    <source>
        <dbReference type="EMBL" id="KKS87327.1"/>
    </source>
</evidence>
<evidence type="ECO:0008006" key="3">
    <source>
        <dbReference type="Google" id="ProtNLM"/>
    </source>
</evidence>
<comment type="caution">
    <text evidence="1">The sequence shown here is derived from an EMBL/GenBank/DDBJ whole genome shotgun (WGS) entry which is preliminary data.</text>
</comment>
<proteinExistence type="predicted"/>
<organism evidence="1 2">
    <name type="scientific">Candidatus Gottesmanbacteria bacterium GW2011_GWB1_43_11</name>
    <dbReference type="NCBI Taxonomy" id="1618446"/>
    <lineage>
        <taxon>Bacteria</taxon>
        <taxon>Candidatus Gottesmaniibacteriota</taxon>
    </lineage>
</organism>
<dbReference type="STRING" id="1618446.UV61_C0002G0048"/>
<reference evidence="1 2" key="1">
    <citation type="journal article" date="2015" name="Nature">
        <title>rRNA introns, odd ribosomes, and small enigmatic genomes across a large radiation of phyla.</title>
        <authorList>
            <person name="Brown C.T."/>
            <person name="Hug L.A."/>
            <person name="Thomas B.C."/>
            <person name="Sharon I."/>
            <person name="Castelle C.J."/>
            <person name="Singh A."/>
            <person name="Wilkins M.J."/>
            <person name="Williams K.H."/>
            <person name="Banfield J.F."/>
        </authorList>
    </citation>
    <scope>NUCLEOTIDE SEQUENCE [LARGE SCALE GENOMIC DNA]</scope>
</reference>
<dbReference type="Proteomes" id="UP000034050">
    <property type="component" value="Unassembled WGS sequence"/>
</dbReference>
<sequence length="454" mass="53289">MKIKVKVVITEAGFDVYLNQHPHQVSYPKPIWQAFPQKLKLPFAEFVAFMTTVPKAFTNSTNIEYQFPRPIAESFFYFGLLLSQPENLIDFSGWKTSDYLRQVMNSFYKISFIGQTREIITDVSYTPDKQSAIVPFTFGKDSLLTFGLCQEMGLKPIPIFMLEPTNLYENKLKQKLLAQFIKEFKQPIYTFPVPLAQLKQTRGKWWGWDIFLTQYTIFLLPFLYTHKANYLFWSNESNCNEVVSDSEGFMVNATFEQSTKWMQVLSSGLRLFGVNAKLGSLLEPLTEIGILSMLHRYYPDLGRYQTSCLNDEPISATKRWCGKCYECARVYISLLALRIDPRRVGFDVDMLRRSKRHLYYIFAKTQDDLHNKFTFTRNEKLFAFFLAYKNGNRGKLMDEFKTRFLKNVKAKQKHYRHLYLGTSSTQTIPEELKSRVHRLYSQRLDQIKKDLEPV</sequence>
<evidence type="ECO:0000313" key="2">
    <source>
        <dbReference type="Proteomes" id="UP000034050"/>
    </source>
</evidence>
<dbReference type="AlphaFoldDB" id="A0A0G1CPB6"/>
<name>A0A0G1CPB6_9BACT</name>
<dbReference type="EMBL" id="LCFD01000002">
    <property type="protein sequence ID" value="KKS87327.1"/>
    <property type="molecule type" value="Genomic_DNA"/>
</dbReference>
<protein>
    <recommendedName>
        <fullName evidence="3">UDP-N-acetyl-alpha-D-muramoyl-L-alanyl-L-glutamate epimerase</fullName>
    </recommendedName>
</protein>